<evidence type="ECO:0000256" key="1">
    <source>
        <dbReference type="ARBA" id="ARBA00022741"/>
    </source>
</evidence>
<dbReference type="Pfam" id="PF00501">
    <property type="entry name" value="AMP-binding"/>
    <property type="match status" value="1"/>
</dbReference>
<proteinExistence type="predicted"/>
<dbReference type="RefSeq" id="WP_133326878.1">
    <property type="nucleotide sequence ID" value="NZ_SMYL01000002.1"/>
</dbReference>
<sequence>MTNAASTKLILDYVYEHEEEHPSKTYLTQPLGHGKIVDFSWGEVLEQARRMATYLKSQGCGEGTQVAILSKNCAYFFMAELAIWMAGGTTVSIFPTESAETIGYVLEHSEAKMIFIGKLDTWQQQSAGVPAHVARIIMPLAPRIDGAKWEEILVKNRPIAGKPARKPDDLAMLIYTSGSTGQPKGVMHNFQRITRAVESVINVSKLQPEERFISYLPLSHVVERTFVECGTLIGGGHVFFADSLATFMEDVKRARPTIFLSVPRLWLKFQEGVLAQMPAKKLDFLLKIPVIKKIVSRKVLEGLGLDQARLAGSGTAPIPAELLAWYQRLGLNLLEGYGMTEDFACSHLSSDAHHEIGFVGVACPGVQVRISDDGEVLIKSPGQLVGYFKRPELTQECFTEDGFFRTGDQGYLRADGMLKITGRLKEIFKTGKGKYVAPAPIENQLNAHPLIELSLVSGVGKESAYAMVLLKEERRIQLLQAASEGSKQRLLRSQMEAQLEQLLADVNQELVSYEQLHMLVVVSDPWTIENGCLTPTMKIKRSRIEAKVTEQLDGWYASGKKVVWF</sequence>
<evidence type="ECO:0000256" key="3">
    <source>
        <dbReference type="ARBA" id="ARBA00024484"/>
    </source>
</evidence>
<evidence type="ECO:0000256" key="2">
    <source>
        <dbReference type="ARBA" id="ARBA00022840"/>
    </source>
</evidence>
<dbReference type="Gene3D" id="3.40.50.12780">
    <property type="entry name" value="N-terminal domain of ligase-like"/>
    <property type="match status" value="1"/>
</dbReference>
<comment type="caution">
    <text evidence="5">The sequence shown here is derived from an EMBL/GenBank/DDBJ whole genome shotgun (WGS) entry which is preliminary data.</text>
</comment>
<keyword evidence="1" id="KW-0547">Nucleotide-binding</keyword>
<accession>A0A4R5W430</accession>
<keyword evidence="2" id="KW-0067">ATP-binding</keyword>
<name>A0A4R5W430_9BURK</name>
<dbReference type="InterPro" id="IPR042099">
    <property type="entry name" value="ANL_N_sf"/>
</dbReference>
<dbReference type="GO" id="GO:0005524">
    <property type="term" value="F:ATP binding"/>
    <property type="evidence" value="ECO:0007669"/>
    <property type="project" value="UniProtKB-KW"/>
</dbReference>
<dbReference type="Gene3D" id="3.30.300.30">
    <property type="match status" value="1"/>
</dbReference>
<comment type="catalytic activity">
    <reaction evidence="3">
        <text>a long-chain fatty acid + ATP + CoA = a long-chain fatty acyl-CoA + AMP + diphosphate</text>
        <dbReference type="Rhea" id="RHEA:15421"/>
        <dbReference type="ChEBI" id="CHEBI:30616"/>
        <dbReference type="ChEBI" id="CHEBI:33019"/>
        <dbReference type="ChEBI" id="CHEBI:57287"/>
        <dbReference type="ChEBI" id="CHEBI:57560"/>
        <dbReference type="ChEBI" id="CHEBI:83139"/>
        <dbReference type="ChEBI" id="CHEBI:456215"/>
        <dbReference type="EC" id="6.2.1.3"/>
    </reaction>
    <physiologicalReaction direction="left-to-right" evidence="3">
        <dbReference type="Rhea" id="RHEA:15422"/>
    </physiologicalReaction>
</comment>
<dbReference type="InterPro" id="IPR000873">
    <property type="entry name" value="AMP-dep_synth/lig_dom"/>
</dbReference>
<dbReference type="InterPro" id="IPR020845">
    <property type="entry name" value="AMP-binding_CS"/>
</dbReference>
<reference evidence="5 6" key="1">
    <citation type="submission" date="2019-03" db="EMBL/GenBank/DDBJ databases">
        <title>Sapientia aquatica gen. nov., sp. nov., isolated from a crater lake.</title>
        <authorList>
            <person name="Felfoldi T."/>
            <person name="Szabo A."/>
            <person name="Toth E."/>
            <person name="Schumann P."/>
            <person name="Keki Z."/>
            <person name="Marialigeti K."/>
            <person name="Mathe I."/>
        </authorList>
    </citation>
    <scope>NUCLEOTIDE SEQUENCE [LARGE SCALE GENOMIC DNA]</scope>
    <source>
        <strain evidence="5 6">SA-152</strain>
    </source>
</reference>
<organism evidence="5 6">
    <name type="scientific">Sapientia aquatica</name>
    <dbReference type="NCBI Taxonomy" id="1549640"/>
    <lineage>
        <taxon>Bacteria</taxon>
        <taxon>Pseudomonadati</taxon>
        <taxon>Pseudomonadota</taxon>
        <taxon>Betaproteobacteria</taxon>
        <taxon>Burkholderiales</taxon>
        <taxon>Oxalobacteraceae</taxon>
        <taxon>Sapientia</taxon>
    </lineage>
</organism>
<dbReference type="OrthoDB" id="9766486at2"/>
<keyword evidence="6" id="KW-1185">Reference proteome</keyword>
<gene>
    <name evidence="5" type="ORF">E2I14_07225</name>
</gene>
<evidence type="ECO:0000313" key="6">
    <source>
        <dbReference type="Proteomes" id="UP000294829"/>
    </source>
</evidence>
<dbReference type="GO" id="GO:0004467">
    <property type="term" value="F:long-chain fatty acid-CoA ligase activity"/>
    <property type="evidence" value="ECO:0007669"/>
    <property type="project" value="UniProtKB-EC"/>
</dbReference>
<dbReference type="Pfam" id="PF23562">
    <property type="entry name" value="AMP-binding_C_3"/>
    <property type="match status" value="1"/>
</dbReference>
<dbReference type="EMBL" id="SMYL01000002">
    <property type="protein sequence ID" value="TDK67534.1"/>
    <property type="molecule type" value="Genomic_DNA"/>
</dbReference>
<protein>
    <submittedName>
        <fullName evidence="5">AMP-binding acetyl-CoA synthetase</fullName>
    </submittedName>
</protein>
<dbReference type="PROSITE" id="PS00455">
    <property type="entry name" value="AMP_BINDING"/>
    <property type="match status" value="1"/>
</dbReference>
<evidence type="ECO:0000259" key="4">
    <source>
        <dbReference type="Pfam" id="PF00501"/>
    </source>
</evidence>
<feature type="domain" description="AMP-dependent synthetase/ligase" evidence="4">
    <location>
        <begin position="17"/>
        <end position="387"/>
    </location>
</feature>
<dbReference type="InterPro" id="IPR045851">
    <property type="entry name" value="AMP-bd_C_sf"/>
</dbReference>
<dbReference type="PANTHER" id="PTHR43272">
    <property type="entry name" value="LONG-CHAIN-FATTY-ACID--COA LIGASE"/>
    <property type="match status" value="1"/>
</dbReference>
<dbReference type="AlphaFoldDB" id="A0A4R5W430"/>
<dbReference type="SUPFAM" id="SSF56801">
    <property type="entry name" value="Acetyl-CoA synthetase-like"/>
    <property type="match status" value="1"/>
</dbReference>
<evidence type="ECO:0000313" key="5">
    <source>
        <dbReference type="EMBL" id="TDK67534.1"/>
    </source>
</evidence>
<dbReference type="PANTHER" id="PTHR43272:SF33">
    <property type="entry name" value="AMP-BINDING DOMAIN-CONTAINING PROTEIN-RELATED"/>
    <property type="match status" value="1"/>
</dbReference>
<dbReference type="GO" id="GO:0016020">
    <property type="term" value="C:membrane"/>
    <property type="evidence" value="ECO:0007669"/>
    <property type="project" value="TreeGrafter"/>
</dbReference>
<dbReference type="Proteomes" id="UP000294829">
    <property type="component" value="Unassembled WGS sequence"/>
</dbReference>